<dbReference type="InterPro" id="IPR022998">
    <property type="entry name" value="ThiamineP_synth_TenI"/>
</dbReference>
<comment type="pathway">
    <text evidence="1">Cofactor biosynthesis; thiamine diphosphate biosynthesis.</text>
</comment>
<evidence type="ECO:0000313" key="4">
    <source>
        <dbReference type="EMBL" id="PWB01200.1"/>
    </source>
</evidence>
<protein>
    <submittedName>
        <fullName evidence="4">Thiamine phosphate synthase</fullName>
    </submittedName>
</protein>
<dbReference type="InterPro" id="IPR013785">
    <property type="entry name" value="Aldolase_TIM"/>
</dbReference>
<accession>A0A2V1ILG0</accession>
<reference evidence="5" key="1">
    <citation type="submission" date="2018-02" db="EMBL/GenBank/DDBJ databases">
        <authorList>
            <person name="Clavel T."/>
            <person name="Strowig T."/>
        </authorList>
    </citation>
    <scope>NUCLEOTIDE SEQUENCE [LARGE SCALE GENOMIC DNA]</scope>
    <source>
        <strain evidence="5">DSM 103720</strain>
    </source>
</reference>
<dbReference type="PANTHER" id="PTHR20857">
    <property type="entry name" value="THIAMINE-PHOSPHATE PYROPHOSPHORYLASE"/>
    <property type="match status" value="1"/>
</dbReference>
<dbReference type="GO" id="GO:0005737">
    <property type="term" value="C:cytoplasm"/>
    <property type="evidence" value="ECO:0007669"/>
    <property type="project" value="TreeGrafter"/>
</dbReference>
<organism evidence="4 5">
    <name type="scientific">Duncaniella muris</name>
    <dbReference type="NCBI Taxonomy" id="2094150"/>
    <lineage>
        <taxon>Bacteria</taxon>
        <taxon>Pseudomonadati</taxon>
        <taxon>Bacteroidota</taxon>
        <taxon>Bacteroidia</taxon>
        <taxon>Bacteroidales</taxon>
        <taxon>Muribaculaceae</taxon>
        <taxon>Duncaniella</taxon>
    </lineage>
</organism>
<feature type="domain" description="Thiamine phosphate synthase/TenI" evidence="3">
    <location>
        <begin position="5"/>
        <end position="173"/>
    </location>
</feature>
<dbReference type="GeneID" id="82526750"/>
<sequence>MTAIAITPERLENERHEAAAVCALLDAGWHRVHLRHPGASRTDVRKLIEAIPQAFHSCLVLHGHFDLCNDFNLGGLHLNHRCPDAPALYRGALSRSCHSIDELRKCTGLAYATLSPIFDSISKQGYHSAFTGETLSALDDIPTPVIALGGVTPERIPYLKRYNFNGFAMLGAIPWNSPATTVRQFAEQTIKLI</sequence>
<evidence type="ECO:0000256" key="2">
    <source>
        <dbReference type="ARBA" id="ARBA00022977"/>
    </source>
</evidence>
<dbReference type="CDD" id="cd00564">
    <property type="entry name" value="TMP_TenI"/>
    <property type="match status" value="1"/>
</dbReference>
<dbReference type="Gene3D" id="3.20.20.70">
    <property type="entry name" value="Aldolase class I"/>
    <property type="match status" value="1"/>
</dbReference>
<dbReference type="GO" id="GO:0009228">
    <property type="term" value="P:thiamine biosynthetic process"/>
    <property type="evidence" value="ECO:0007669"/>
    <property type="project" value="UniProtKB-KW"/>
</dbReference>
<comment type="caution">
    <text evidence="4">The sequence shown here is derived from an EMBL/GenBank/DDBJ whole genome shotgun (WGS) entry which is preliminary data.</text>
</comment>
<dbReference type="RefSeq" id="WP_107032882.1">
    <property type="nucleotide sequence ID" value="NZ_CAJSYL010000020.1"/>
</dbReference>
<dbReference type="PANTHER" id="PTHR20857:SF15">
    <property type="entry name" value="THIAMINE-PHOSPHATE SYNTHASE"/>
    <property type="match status" value="1"/>
</dbReference>
<evidence type="ECO:0000313" key="5">
    <source>
        <dbReference type="Proteomes" id="UP000244905"/>
    </source>
</evidence>
<name>A0A2V1ILG0_9BACT</name>
<dbReference type="InterPro" id="IPR036206">
    <property type="entry name" value="ThiamineP_synth_sf"/>
</dbReference>
<gene>
    <name evidence="4" type="ORF">C5O23_10410</name>
</gene>
<proteinExistence type="predicted"/>
<evidence type="ECO:0000259" key="3">
    <source>
        <dbReference type="Pfam" id="PF02581"/>
    </source>
</evidence>
<dbReference type="GO" id="GO:0004789">
    <property type="term" value="F:thiamine-phosphate diphosphorylase activity"/>
    <property type="evidence" value="ECO:0007669"/>
    <property type="project" value="TreeGrafter"/>
</dbReference>
<keyword evidence="2" id="KW-0784">Thiamine biosynthesis</keyword>
<dbReference type="Proteomes" id="UP000244905">
    <property type="component" value="Unassembled WGS sequence"/>
</dbReference>
<dbReference type="SUPFAM" id="SSF51391">
    <property type="entry name" value="Thiamin phosphate synthase"/>
    <property type="match status" value="1"/>
</dbReference>
<evidence type="ECO:0000256" key="1">
    <source>
        <dbReference type="ARBA" id="ARBA00004948"/>
    </source>
</evidence>
<keyword evidence="5" id="KW-1185">Reference proteome</keyword>
<dbReference type="AlphaFoldDB" id="A0A2V1ILG0"/>
<dbReference type="Pfam" id="PF02581">
    <property type="entry name" value="TMP-TENI"/>
    <property type="match status" value="1"/>
</dbReference>
<dbReference type="EMBL" id="PUEC01000024">
    <property type="protein sequence ID" value="PWB01200.1"/>
    <property type="molecule type" value="Genomic_DNA"/>
</dbReference>